<proteinExistence type="predicted"/>
<dbReference type="EMBL" id="CACRUV010000011">
    <property type="protein sequence ID" value="VYT83692.1"/>
    <property type="molecule type" value="Genomic_DNA"/>
</dbReference>
<keyword evidence="1" id="KW-0732">Signal</keyword>
<evidence type="ECO:0000313" key="2">
    <source>
        <dbReference type="EMBL" id="VYT83692.1"/>
    </source>
</evidence>
<accession>A0A6N3A5F4</accession>
<dbReference type="RefSeq" id="WP_234201969.1">
    <property type="nucleotide sequence ID" value="NZ_CACRUV010000011.1"/>
</dbReference>
<dbReference type="InterPro" id="IPR008979">
    <property type="entry name" value="Galactose-bd-like_sf"/>
</dbReference>
<feature type="chain" id="PRO_5026916925" evidence="1">
    <location>
        <begin position="27"/>
        <end position="273"/>
    </location>
</feature>
<organism evidence="2">
    <name type="scientific">Parabacteroides merdae</name>
    <dbReference type="NCBI Taxonomy" id="46503"/>
    <lineage>
        <taxon>Bacteria</taxon>
        <taxon>Pseudomonadati</taxon>
        <taxon>Bacteroidota</taxon>
        <taxon>Bacteroidia</taxon>
        <taxon>Bacteroidales</taxon>
        <taxon>Tannerellaceae</taxon>
        <taxon>Parabacteroides</taxon>
    </lineage>
</organism>
<gene>
    <name evidence="2" type="ORF">PMLFYP103_00702</name>
</gene>
<dbReference type="SUPFAM" id="SSF49785">
    <property type="entry name" value="Galactose-binding domain-like"/>
    <property type="match status" value="1"/>
</dbReference>
<protein>
    <submittedName>
        <fullName evidence="2">Glycosyl hydrolases family 2, sugar binding domain</fullName>
    </submittedName>
</protein>
<name>A0A6N3A5F4_9BACT</name>
<reference evidence="2" key="1">
    <citation type="submission" date="2019-11" db="EMBL/GenBank/DDBJ databases">
        <authorList>
            <person name="Feng L."/>
        </authorList>
    </citation>
    <scope>NUCLEOTIDE SEQUENCE</scope>
    <source>
        <strain evidence="2">PmerdaeLFYP103</strain>
    </source>
</reference>
<dbReference type="GO" id="GO:0016787">
    <property type="term" value="F:hydrolase activity"/>
    <property type="evidence" value="ECO:0007669"/>
    <property type="project" value="UniProtKB-KW"/>
</dbReference>
<dbReference type="AlphaFoldDB" id="A0A6N3A5F4"/>
<feature type="signal peptide" evidence="1">
    <location>
        <begin position="1"/>
        <end position="26"/>
    </location>
</feature>
<keyword evidence="2" id="KW-0378">Hydrolase</keyword>
<evidence type="ECO:0000256" key="1">
    <source>
        <dbReference type="SAM" id="SignalP"/>
    </source>
</evidence>
<dbReference type="Gene3D" id="2.60.120.260">
    <property type="entry name" value="Galactose-binding domain-like"/>
    <property type="match status" value="1"/>
</dbReference>
<sequence length="273" mass="30800">MRMVNLCKNKLFNTGLMLFLCLGLQAQNKEMRRVATNDCGVTNTQAFLIKGDDYTLPDSFTGSKEAKTCNFGGTVIYAFDQMDIQADYRMEVVYLADNRREQRIVADGNEVQGPVVLEKGKEQRYMIDLPKKAYAYGQLVLVFEALKGDNAIVSELNLYSSNPAQLKPFGEERKKELVHTQAYTVDTTVCAEKVLPLYTIKPHQVAGVYNPVLSLNGTWLFNEKPAARFYEQKQNGRDWKPIVVPGQWSMQGFKVDSAGFGGYQTTFTLPADW</sequence>